<evidence type="ECO:0000259" key="6">
    <source>
        <dbReference type="Pfam" id="PF00496"/>
    </source>
</evidence>
<evidence type="ECO:0000256" key="2">
    <source>
        <dbReference type="ARBA" id="ARBA00005695"/>
    </source>
</evidence>
<dbReference type="InterPro" id="IPR000914">
    <property type="entry name" value="SBP_5_dom"/>
</dbReference>
<dbReference type="PANTHER" id="PTHR30290:SF10">
    <property type="entry name" value="PERIPLASMIC OLIGOPEPTIDE-BINDING PROTEIN-RELATED"/>
    <property type="match status" value="1"/>
</dbReference>
<dbReference type="GO" id="GO:0030288">
    <property type="term" value="C:outer membrane-bounded periplasmic space"/>
    <property type="evidence" value="ECO:0007669"/>
    <property type="project" value="UniProtKB-ARBA"/>
</dbReference>
<feature type="chain" id="PRO_5033055024" evidence="5">
    <location>
        <begin position="27"/>
        <end position="511"/>
    </location>
</feature>
<comment type="subcellular location">
    <subcellularLocation>
        <location evidence="1">Periplasm</location>
    </subcellularLocation>
</comment>
<dbReference type="Proteomes" id="UP000553963">
    <property type="component" value="Unassembled WGS sequence"/>
</dbReference>
<evidence type="ECO:0000313" key="7">
    <source>
        <dbReference type="EMBL" id="MBB3931936.1"/>
    </source>
</evidence>
<accession>A0A840AUC5</accession>
<dbReference type="InterPro" id="IPR039424">
    <property type="entry name" value="SBP_5"/>
</dbReference>
<comment type="similarity">
    <text evidence="2">Belongs to the bacterial solute-binding protein 5 family.</text>
</comment>
<dbReference type="GO" id="GO:0043190">
    <property type="term" value="C:ATP-binding cassette (ABC) transporter complex"/>
    <property type="evidence" value="ECO:0007669"/>
    <property type="project" value="InterPro"/>
</dbReference>
<dbReference type="Gene3D" id="3.40.190.10">
    <property type="entry name" value="Periplasmic binding protein-like II"/>
    <property type="match status" value="1"/>
</dbReference>
<protein>
    <submittedName>
        <fullName evidence="7">ABC-type transport system substrate-binding protein</fullName>
    </submittedName>
</protein>
<dbReference type="RefSeq" id="WP_183399627.1">
    <property type="nucleotide sequence ID" value="NZ_JACIDS010000004.1"/>
</dbReference>
<dbReference type="PANTHER" id="PTHR30290">
    <property type="entry name" value="PERIPLASMIC BINDING COMPONENT OF ABC TRANSPORTER"/>
    <property type="match status" value="1"/>
</dbReference>
<keyword evidence="8" id="KW-1185">Reference proteome</keyword>
<comment type="caution">
    <text evidence="7">The sequence shown here is derived from an EMBL/GenBank/DDBJ whole genome shotgun (WGS) entry which is preliminary data.</text>
</comment>
<evidence type="ECO:0000256" key="5">
    <source>
        <dbReference type="SAM" id="SignalP"/>
    </source>
</evidence>
<feature type="domain" description="Solute-binding protein family 5" evidence="6">
    <location>
        <begin position="76"/>
        <end position="429"/>
    </location>
</feature>
<proteinExistence type="inferred from homology"/>
<sequence>MKSLSGIAGTALLLMASAMGVNSASAQDATTFVYADAGEPSTIDPAKANVNWEFTVTRNVYDRLVDFDLDDPSRLLPALATEWKQDGKVWTFKLRDGVTFHDGTPFDANDVKATLDRLLKVGQGQSYLVDDIASVTVVDPKTVQIETKAPTVFLASNLSRIEMMSDEDIAKHGGEAGEAWFSENANGTGPYAFVAWTRGTQIELKRNDKWWGKFPEKPFDRVLDRFVTDGANRARGLEGGEFDLANFVPLDEALRIGSTSGFHLVEGNNLWAWPAIYLNMDIPPTNNKDFRNALVKAFDYNAMVQSFQGKAVVGRGPIPAWFPGSPEKDQPEIKTDLEAAKAALAASGLSNATMKCSVPAGFPEFRFAATILQASAAQIGVTVEIEELPFVEAITAIKTDKSNCFVLGNANLSPQDATKFFSAHYLKGGFFNSGKFEDPALQELIAKLPSVSDPAERAAMLKQASDIVVDSHYIIWPARPVTVVPEPDRIGGYRIDPAEYINARFWELYSK</sequence>
<evidence type="ECO:0000256" key="3">
    <source>
        <dbReference type="ARBA" id="ARBA00022448"/>
    </source>
</evidence>
<name>A0A840AUC5_9HYPH</name>
<dbReference type="SUPFAM" id="SSF53850">
    <property type="entry name" value="Periplasmic binding protein-like II"/>
    <property type="match status" value="1"/>
</dbReference>
<dbReference type="GO" id="GO:1904680">
    <property type="term" value="F:peptide transmembrane transporter activity"/>
    <property type="evidence" value="ECO:0007669"/>
    <property type="project" value="TreeGrafter"/>
</dbReference>
<dbReference type="GO" id="GO:0015833">
    <property type="term" value="P:peptide transport"/>
    <property type="evidence" value="ECO:0007669"/>
    <property type="project" value="TreeGrafter"/>
</dbReference>
<evidence type="ECO:0000313" key="8">
    <source>
        <dbReference type="Proteomes" id="UP000553963"/>
    </source>
</evidence>
<keyword evidence="4 5" id="KW-0732">Signal</keyword>
<organism evidence="7 8">
    <name type="scientific">Kaistia hirudinis</name>
    <dbReference type="NCBI Taxonomy" id="1293440"/>
    <lineage>
        <taxon>Bacteria</taxon>
        <taxon>Pseudomonadati</taxon>
        <taxon>Pseudomonadota</taxon>
        <taxon>Alphaproteobacteria</taxon>
        <taxon>Hyphomicrobiales</taxon>
        <taxon>Kaistiaceae</taxon>
        <taxon>Kaistia</taxon>
    </lineage>
</organism>
<dbReference type="AlphaFoldDB" id="A0A840AUC5"/>
<dbReference type="Pfam" id="PF00496">
    <property type="entry name" value="SBP_bac_5"/>
    <property type="match status" value="1"/>
</dbReference>
<dbReference type="CDD" id="cd08512">
    <property type="entry name" value="PBP2_NikA_DppA_OppA_like_7"/>
    <property type="match status" value="1"/>
</dbReference>
<feature type="signal peptide" evidence="5">
    <location>
        <begin position="1"/>
        <end position="26"/>
    </location>
</feature>
<dbReference type="EMBL" id="JACIDS010000004">
    <property type="protein sequence ID" value="MBB3931936.1"/>
    <property type="molecule type" value="Genomic_DNA"/>
</dbReference>
<dbReference type="InterPro" id="IPR030678">
    <property type="entry name" value="Peptide/Ni-bd"/>
</dbReference>
<gene>
    <name evidence="7" type="ORF">GGR25_002994</name>
</gene>
<keyword evidence="3" id="KW-0813">Transport</keyword>
<evidence type="ECO:0000256" key="1">
    <source>
        <dbReference type="ARBA" id="ARBA00004418"/>
    </source>
</evidence>
<dbReference type="Gene3D" id="3.10.105.10">
    <property type="entry name" value="Dipeptide-binding Protein, Domain 3"/>
    <property type="match status" value="1"/>
</dbReference>
<dbReference type="PIRSF" id="PIRSF002741">
    <property type="entry name" value="MppA"/>
    <property type="match status" value="1"/>
</dbReference>
<evidence type="ECO:0000256" key="4">
    <source>
        <dbReference type="ARBA" id="ARBA00022729"/>
    </source>
</evidence>
<reference evidence="7 8" key="1">
    <citation type="submission" date="2020-08" db="EMBL/GenBank/DDBJ databases">
        <title>Genomic Encyclopedia of Type Strains, Phase IV (KMG-IV): sequencing the most valuable type-strain genomes for metagenomic binning, comparative biology and taxonomic classification.</title>
        <authorList>
            <person name="Goeker M."/>
        </authorList>
    </citation>
    <scope>NUCLEOTIDE SEQUENCE [LARGE SCALE GENOMIC DNA]</scope>
    <source>
        <strain evidence="7 8">DSM 25966</strain>
    </source>
</reference>